<keyword evidence="2" id="KW-1185">Reference proteome</keyword>
<dbReference type="EMBL" id="JAHQIW010000188">
    <property type="protein sequence ID" value="KAJ1346532.1"/>
    <property type="molecule type" value="Genomic_DNA"/>
</dbReference>
<accession>A0AAD5LTI9</accession>
<name>A0AAD5LTI9_PARTN</name>
<dbReference type="AlphaFoldDB" id="A0AAD5LTI9"/>
<comment type="caution">
    <text evidence="1">The sequence shown here is derived from an EMBL/GenBank/DDBJ whole genome shotgun (WGS) entry which is preliminary data.</text>
</comment>
<dbReference type="Proteomes" id="UP001196413">
    <property type="component" value="Unassembled WGS sequence"/>
</dbReference>
<proteinExistence type="predicted"/>
<reference evidence="1" key="1">
    <citation type="submission" date="2021-06" db="EMBL/GenBank/DDBJ databases">
        <title>Parelaphostrongylus tenuis whole genome reference sequence.</title>
        <authorList>
            <person name="Garwood T.J."/>
            <person name="Larsen P.A."/>
            <person name="Fountain-Jones N.M."/>
            <person name="Garbe J.R."/>
            <person name="Macchietto M.G."/>
            <person name="Kania S.A."/>
            <person name="Gerhold R.W."/>
            <person name="Richards J.E."/>
            <person name="Wolf T.M."/>
        </authorList>
    </citation>
    <scope>NUCLEOTIDE SEQUENCE</scope>
    <source>
        <strain evidence="1">MNPRO001-30</strain>
        <tissue evidence="1">Meninges</tissue>
    </source>
</reference>
<protein>
    <submittedName>
        <fullName evidence="1">Uncharacterized protein</fullName>
    </submittedName>
</protein>
<organism evidence="1 2">
    <name type="scientific">Parelaphostrongylus tenuis</name>
    <name type="common">Meningeal worm</name>
    <dbReference type="NCBI Taxonomy" id="148309"/>
    <lineage>
        <taxon>Eukaryota</taxon>
        <taxon>Metazoa</taxon>
        <taxon>Ecdysozoa</taxon>
        <taxon>Nematoda</taxon>
        <taxon>Chromadorea</taxon>
        <taxon>Rhabditida</taxon>
        <taxon>Rhabditina</taxon>
        <taxon>Rhabditomorpha</taxon>
        <taxon>Strongyloidea</taxon>
        <taxon>Metastrongylidae</taxon>
        <taxon>Parelaphostrongylus</taxon>
    </lineage>
</organism>
<sequence>MHEDNLNELKLLRGVAKRAREIVSGTRDDSSWPTRSEVGGQTRHALVLATGERNRPHSLARHPPV</sequence>
<evidence type="ECO:0000313" key="2">
    <source>
        <dbReference type="Proteomes" id="UP001196413"/>
    </source>
</evidence>
<gene>
    <name evidence="1" type="ORF">KIN20_001343</name>
</gene>
<evidence type="ECO:0000313" key="1">
    <source>
        <dbReference type="EMBL" id="KAJ1346532.1"/>
    </source>
</evidence>